<reference evidence="4" key="1">
    <citation type="submission" date="2018-02" db="EMBL/GenBank/DDBJ databases">
        <title>Firefly genomes illuminate parallel origins of bioluminescence in beetles.</title>
        <authorList>
            <person name="Fallon T.R."/>
            <person name="Lower S.E.S."/>
            <person name="Behringer M."/>
            <person name="Weng J.-K."/>
        </authorList>
    </citation>
    <scope>NUCLEOTIDE SEQUENCE [LARGE SCALE GENOMIC DNA]</scope>
</reference>
<evidence type="ECO:0000256" key="1">
    <source>
        <dbReference type="ARBA" id="ARBA00022884"/>
    </source>
</evidence>
<evidence type="ECO:0000313" key="4">
    <source>
        <dbReference type="Proteomes" id="UP000239250"/>
    </source>
</evidence>
<gene>
    <name evidence="3" type="ORF">C5T88_00845</name>
</gene>
<dbReference type="Proteomes" id="UP000239250">
    <property type="component" value="Chromosome"/>
</dbReference>
<dbReference type="GO" id="GO:0003723">
    <property type="term" value="F:RNA binding"/>
    <property type="evidence" value="ECO:0007669"/>
    <property type="project" value="UniProtKB-KW"/>
</dbReference>
<accession>A0A2S0NJD3</accession>
<dbReference type="InterPro" id="IPR035926">
    <property type="entry name" value="NusB-like_sf"/>
</dbReference>
<organism evidence="3 4">
    <name type="scientific">Williamsoniiplasma luminosum</name>
    <dbReference type="NCBI Taxonomy" id="214888"/>
    <lineage>
        <taxon>Bacteria</taxon>
        <taxon>Bacillati</taxon>
        <taxon>Mycoplasmatota</taxon>
        <taxon>Mollicutes</taxon>
        <taxon>Entomoplasmatales</taxon>
        <taxon>Williamsoniiplasma</taxon>
    </lineage>
</organism>
<dbReference type="SUPFAM" id="SSF48013">
    <property type="entry name" value="NusB-like"/>
    <property type="match status" value="1"/>
</dbReference>
<keyword evidence="1" id="KW-0694">RNA-binding</keyword>
<proteinExistence type="predicted"/>
<protein>
    <submittedName>
        <fullName evidence="3">Transcription antitermination factor NusB</fullName>
    </submittedName>
</protein>
<dbReference type="Gene3D" id="1.10.940.10">
    <property type="entry name" value="NusB-like"/>
    <property type="match status" value="1"/>
</dbReference>
<dbReference type="GO" id="GO:0006355">
    <property type="term" value="P:regulation of DNA-templated transcription"/>
    <property type="evidence" value="ECO:0007669"/>
    <property type="project" value="InterPro"/>
</dbReference>
<dbReference type="EMBL" id="CP027019">
    <property type="protein sequence ID" value="AVP49133.1"/>
    <property type="molecule type" value="Genomic_DNA"/>
</dbReference>
<dbReference type="InterPro" id="IPR006027">
    <property type="entry name" value="NusB_RsmB_TIM44"/>
</dbReference>
<evidence type="ECO:0000313" key="3">
    <source>
        <dbReference type="EMBL" id="AVP49133.1"/>
    </source>
</evidence>
<dbReference type="AlphaFoldDB" id="A0A2S0NJD3"/>
<dbReference type="Pfam" id="PF01029">
    <property type="entry name" value="NusB"/>
    <property type="match status" value="1"/>
</dbReference>
<evidence type="ECO:0000259" key="2">
    <source>
        <dbReference type="Pfam" id="PF01029"/>
    </source>
</evidence>
<sequence>MMKEKKETSLITKTNILAHFFYRAFLLRLSNSKMRQEILDEVQISKHNEQIIDDIEEIIANMGELKTIIFEVFTKDWTWERIPALIQALLIVGAYQITMTDEPKALIINEIVNLTKSLEPDFEFGFVNAVLDKINKED</sequence>
<feature type="domain" description="NusB/RsmB/TIM44" evidence="2">
    <location>
        <begin position="46"/>
        <end position="136"/>
    </location>
</feature>
<name>A0A2S0NJD3_9MOLU</name>